<feature type="domain" description="RNA 2-O ribose methyltransferase substrate binding" evidence="4">
    <location>
        <begin position="36"/>
        <end position="112"/>
    </location>
</feature>
<evidence type="ECO:0000313" key="6">
    <source>
        <dbReference type="Proteomes" id="UP001596492"/>
    </source>
</evidence>
<dbReference type="SMART" id="SM00967">
    <property type="entry name" value="SpoU_sub_bind"/>
    <property type="match status" value="1"/>
</dbReference>
<keyword evidence="3" id="KW-0808">Transferase</keyword>
<dbReference type="Pfam" id="PF00588">
    <property type="entry name" value="SpoU_methylase"/>
    <property type="match status" value="1"/>
</dbReference>
<dbReference type="Gene3D" id="3.40.1280.10">
    <property type="match status" value="1"/>
</dbReference>
<dbReference type="GO" id="GO:0008168">
    <property type="term" value="F:methyltransferase activity"/>
    <property type="evidence" value="ECO:0007669"/>
    <property type="project" value="UniProtKB-KW"/>
</dbReference>
<evidence type="ECO:0000256" key="1">
    <source>
        <dbReference type="ARBA" id="ARBA00007228"/>
    </source>
</evidence>
<proteinExistence type="inferred from homology"/>
<comment type="caution">
    <text evidence="5">The sequence shown here is derived from an EMBL/GenBank/DDBJ whole genome shotgun (WGS) entry which is preliminary data.</text>
</comment>
<dbReference type="InterPro" id="IPR029028">
    <property type="entry name" value="Alpha/beta_knot_MTases"/>
</dbReference>
<evidence type="ECO:0000256" key="2">
    <source>
        <dbReference type="ARBA" id="ARBA00022603"/>
    </source>
</evidence>
<dbReference type="RefSeq" id="WP_382165351.1">
    <property type="nucleotide sequence ID" value="NZ_JBHTBR010000002.1"/>
</dbReference>
<dbReference type="Gene3D" id="3.30.1330.30">
    <property type="match status" value="1"/>
</dbReference>
<gene>
    <name evidence="5" type="ORF">ACFQS8_02375</name>
</gene>
<dbReference type="InterPro" id="IPR029026">
    <property type="entry name" value="tRNA_m1G_MTases_N"/>
</dbReference>
<dbReference type="SUPFAM" id="SSF55315">
    <property type="entry name" value="L30e-like"/>
    <property type="match status" value="1"/>
</dbReference>
<dbReference type="InterPro" id="IPR053888">
    <property type="entry name" value="MRM3-like_sub_bind"/>
</dbReference>
<name>A0ABW2IHC4_9PROT</name>
<dbReference type="InterPro" id="IPR029064">
    <property type="entry name" value="Ribosomal_eL30-like_sf"/>
</dbReference>
<evidence type="ECO:0000259" key="4">
    <source>
        <dbReference type="SMART" id="SM00967"/>
    </source>
</evidence>
<organism evidence="5 6">
    <name type="scientific">Hirschia litorea</name>
    <dbReference type="NCBI Taxonomy" id="1199156"/>
    <lineage>
        <taxon>Bacteria</taxon>
        <taxon>Pseudomonadati</taxon>
        <taxon>Pseudomonadota</taxon>
        <taxon>Alphaproteobacteria</taxon>
        <taxon>Hyphomonadales</taxon>
        <taxon>Hyphomonadaceae</taxon>
        <taxon>Hirschia</taxon>
    </lineage>
</organism>
<dbReference type="GO" id="GO:0032259">
    <property type="term" value="P:methylation"/>
    <property type="evidence" value="ECO:0007669"/>
    <property type="project" value="UniProtKB-KW"/>
</dbReference>
<dbReference type="InterPro" id="IPR001537">
    <property type="entry name" value="SpoU_MeTrfase"/>
</dbReference>
<accession>A0ABW2IHC4</accession>
<dbReference type="EMBL" id="JBHTBR010000002">
    <property type="protein sequence ID" value="MFC7290448.1"/>
    <property type="molecule type" value="Genomic_DNA"/>
</dbReference>
<keyword evidence="6" id="KW-1185">Reference proteome</keyword>
<dbReference type="Pfam" id="PF22435">
    <property type="entry name" value="MRM3-like_sub_bind"/>
    <property type="match status" value="1"/>
</dbReference>
<reference evidence="6" key="1">
    <citation type="journal article" date="2019" name="Int. J. Syst. Evol. Microbiol.">
        <title>The Global Catalogue of Microorganisms (GCM) 10K type strain sequencing project: providing services to taxonomists for standard genome sequencing and annotation.</title>
        <authorList>
            <consortium name="The Broad Institute Genomics Platform"/>
            <consortium name="The Broad Institute Genome Sequencing Center for Infectious Disease"/>
            <person name="Wu L."/>
            <person name="Ma J."/>
        </authorList>
    </citation>
    <scope>NUCLEOTIDE SEQUENCE [LARGE SCALE GENOMIC DNA]</scope>
    <source>
        <strain evidence="6">CCUG 51308</strain>
    </source>
</reference>
<dbReference type="InterPro" id="IPR013123">
    <property type="entry name" value="SpoU_subst-bd"/>
</dbReference>
<dbReference type="InterPro" id="IPR051259">
    <property type="entry name" value="rRNA_Methyltransferase"/>
</dbReference>
<dbReference type="SUPFAM" id="SSF75217">
    <property type="entry name" value="alpha/beta knot"/>
    <property type="match status" value="1"/>
</dbReference>
<protein>
    <submittedName>
        <fullName evidence="5">TrmH family RNA methyltransferase</fullName>
    </submittedName>
</protein>
<comment type="similarity">
    <text evidence="1">Belongs to the class IV-like SAM-binding methyltransferase superfamily. RNA methyltransferase TrmH family.</text>
</comment>
<dbReference type="Proteomes" id="UP001596492">
    <property type="component" value="Unassembled WGS sequence"/>
</dbReference>
<dbReference type="CDD" id="cd18095">
    <property type="entry name" value="SpoU-like_rRNA-MTase"/>
    <property type="match status" value="1"/>
</dbReference>
<dbReference type="PANTHER" id="PTHR43191">
    <property type="entry name" value="RRNA METHYLTRANSFERASE 3"/>
    <property type="match status" value="1"/>
</dbReference>
<dbReference type="PANTHER" id="PTHR43191:SF2">
    <property type="entry name" value="RRNA METHYLTRANSFERASE 3, MITOCHONDRIAL"/>
    <property type="match status" value="1"/>
</dbReference>
<evidence type="ECO:0000256" key="3">
    <source>
        <dbReference type="ARBA" id="ARBA00022679"/>
    </source>
</evidence>
<keyword evidence="2 5" id="KW-0489">Methyltransferase</keyword>
<sequence length="274" mass="29956">MAHAPYEHITSTSNTSIKLLRGLDRKKNRTESGLFLAEGARLILDALKFGWKPRYILVGEDSVDRKEVQSILEQAEMAGARILTTGPRILTAVSRKENSQTIIAAFQQKLDRLEDFSSSGKSRYIALYQVRDPGNLGTILRTADAAGVKGVVLVGQCCDPFSVECVRATMGALFSTKIVSVSFEEFNEWRKKEHILMAAASVNGTIRHDQTDYSDKSVILMGNEQSGIPDDVEACCDTLIKIPMAGAADSLNLAQATAIMTYEVWKGSGYDGAK</sequence>
<evidence type="ECO:0000313" key="5">
    <source>
        <dbReference type="EMBL" id="MFC7290448.1"/>
    </source>
</evidence>